<sequence>MKTLVQTTSTDIIAVDDKSNEITSIPKLLAVLDIENRIITLDATGCQRKIDKRLVQSKVD</sequence>
<name>A0A2T5F079_VIBSP</name>
<comment type="caution">
    <text evidence="1">The sequence shown here is derived from an EMBL/GenBank/DDBJ whole genome shotgun (WGS) entry which is preliminary data.</text>
</comment>
<dbReference type="InterPro" id="IPR051698">
    <property type="entry name" value="Transposase_11-like"/>
</dbReference>
<gene>
    <name evidence="1" type="ORF">CWO07_03460</name>
</gene>
<dbReference type="PANTHER" id="PTHR30298">
    <property type="entry name" value="H REPEAT-ASSOCIATED PREDICTED TRANSPOSASE"/>
    <property type="match status" value="1"/>
</dbReference>
<reference evidence="1 2" key="1">
    <citation type="submission" date="2017-11" db="EMBL/GenBank/DDBJ databases">
        <title>Population delineation of vibrios coincides with oyster pathogenicity.</title>
        <authorList>
            <person name="Bruto M."/>
            <person name="Labreuche Y."/>
            <person name="James A."/>
            <person name="Piel D."/>
            <person name="Chenivesse S."/>
            <person name="Petton B."/>
            <person name="Polz M.F."/>
            <person name="Le Roux F."/>
        </authorList>
    </citation>
    <scope>NUCLEOTIDE SEQUENCE [LARGE SCALE GENOMIC DNA]</scope>
    <source>
        <strain evidence="1 2">FF_144</strain>
    </source>
</reference>
<dbReference type="Proteomes" id="UP000244197">
    <property type="component" value="Unassembled WGS sequence"/>
</dbReference>
<protein>
    <recommendedName>
        <fullName evidence="3">Transposase IS4-like domain-containing protein</fullName>
    </recommendedName>
</protein>
<accession>A0A2T5F079</accession>
<dbReference type="AlphaFoldDB" id="A0A2T5F079"/>
<evidence type="ECO:0000313" key="2">
    <source>
        <dbReference type="Proteomes" id="UP000244197"/>
    </source>
</evidence>
<organism evidence="1 2">
    <name type="scientific">Vibrio splendidus</name>
    <dbReference type="NCBI Taxonomy" id="29497"/>
    <lineage>
        <taxon>Bacteria</taxon>
        <taxon>Pseudomonadati</taxon>
        <taxon>Pseudomonadota</taxon>
        <taxon>Gammaproteobacteria</taxon>
        <taxon>Vibrionales</taxon>
        <taxon>Vibrionaceae</taxon>
        <taxon>Vibrio</taxon>
    </lineage>
</organism>
<dbReference type="EMBL" id="PIFK01000005">
    <property type="protein sequence ID" value="PTP38926.1"/>
    <property type="molecule type" value="Genomic_DNA"/>
</dbReference>
<dbReference type="PANTHER" id="PTHR30298:SF0">
    <property type="entry name" value="PROTEIN YBFL-RELATED"/>
    <property type="match status" value="1"/>
</dbReference>
<proteinExistence type="predicted"/>
<evidence type="ECO:0008006" key="3">
    <source>
        <dbReference type="Google" id="ProtNLM"/>
    </source>
</evidence>
<evidence type="ECO:0000313" key="1">
    <source>
        <dbReference type="EMBL" id="PTP38926.1"/>
    </source>
</evidence>